<accession>A0ABT4HUP1</accession>
<evidence type="ECO:0000313" key="2">
    <source>
        <dbReference type="Proteomes" id="UP001067708"/>
    </source>
</evidence>
<protein>
    <submittedName>
        <fullName evidence="1">Uncharacterized protein</fullName>
    </submittedName>
</protein>
<dbReference type="Proteomes" id="UP001067708">
    <property type="component" value="Unassembled WGS sequence"/>
</dbReference>
<gene>
    <name evidence="1" type="ORF">O0535_06860</name>
</gene>
<name>A0ABT4HUP1_9BACL</name>
<proteinExistence type="predicted"/>
<organism evidence="1 2">
    <name type="scientific">Brevibacillus halotolerans</name>
    <dbReference type="NCBI Taxonomy" id="1507437"/>
    <lineage>
        <taxon>Bacteria</taxon>
        <taxon>Bacillati</taxon>
        <taxon>Bacillota</taxon>
        <taxon>Bacilli</taxon>
        <taxon>Bacillales</taxon>
        <taxon>Paenibacillaceae</taxon>
        <taxon>Brevibacillus</taxon>
    </lineage>
</organism>
<dbReference type="RefSeq" id="WP_258416965.1">
    <property type="nucleotide sequence ID" value="NZ_JAPTNG010000004.1"/>
</dbReference>
<sequence>MRKKQTNNVNIAILSTSLTLFSLLIINGGSDASAASLAVGGEVVAVKKTLAASLLRLDLLTRKKRKLSRINTLEKLAEV</sequence>
<comment type="caution">
    <text evidence="1">The sequence shown here is derived from an EMBL/GenBank/DDBJ whole genome shotgun (WGS) entry which is preliminary data.</text>
</comment>
<keyword evidence="2" id="KW-1185">Reference proteome</keyword>
<evidence type="ECO:0000313" key="1">
    <source>
        <dbReference type="EMBL" id="MCZ0830513.1"/>
    </source>
</evidence>
<reference evidence="1" key="1">
    <citation type="submission" date="2022-09" db="EMBL/GenBank/DDBJ databases">
        <title>Genome analysis and characterization of larvicidal activity of Brevibacillus strains.</title>
        <authorList>
            <person name="Patrusheva E.V."/>
            <person name="Izotova A.O."/>
            <person name="Toshchakov S.V."/>
            <person name="Sineoky S.P."/>
        </authorList>
    </citation>
    <scope>NUCLEOTIDE SEQUENCE</scope>
    <source>
        <strain evidence="1">VKPM_B-13244</strain>
    </source>
</reference>
<dbReference type="EMBL" id="JAPTNG010000004">
    <property type="protein sequence ID" value="MCZ0830513.1"/>
    <property type="molecule type" value="Genomic_DNA"/>
</dbReference>